<dbReference type="SUPFAM" id="SSF54913">
    <property type="entry name" value="GlnB-like"/>
    <property type="match status" value="1"/>
</dbReference>
<sequence>MKFIINKHSYECPAVSAFPIKSAHIAFKKWIEEQTKN</sequence>
<dbReference type="EMBL" id="UINC01187765">
    <property type="protein sequence ID" value="SVE00656.1"/>
    <property type="molecule type" value="Genomic_DNA"/>
</dbReference>
<dbReference type="AlphaFoldDB" id="A0A382ZYD4"/>
<dbReference type="InterPro" id="IPR011322">
    <property type="entry name" value="N-reg_PII-like_a/b"/>
</dbReference>
<organism evidence="2">
    <name type="scientific">marine metagenome</name>
    <dbReference type="NCBI Taxonomy" id="408172"/>
    <lineage>
        <taxon>unclassified sequences</taxon>
        <taxon>metagenomes</taxon>
        <taxon>ecological metagenomes</taxon>
    </lineage>
</organism>
<gene>
    <name evidence="2" type="ORF">METZ01_LOCUS453510</name>
</gene>
<dbReference type="Gene3D" id="3.30.70.120">
    <property type="match status" value="1"/>
</dbReference>
<dbReference type="InterPro" id="IPR015867">
    <property type="entry name" value="N-reg_PII/ATP_PRibTrfase_C"/>
</dbReference>
<dbReference type="Pfam" id="PF03091">
    <property type="entry name" value="CutA1"/>
    <property type="match status" value="1"/>
</dbReference>
<comment type="similarity">
    <text evidence="1">Belongs to the CutA family.</text>
</comment>
<protein>
    <submittedName>
        <fullName evidence="2">Uncharacterized protein</fullName>
    </submittedName>
</protein>
<proteinExistence type="inferred from homology"/>
<reference evidence="2" key="1">
    <citation type="submission" date="2018-05" db="EMBL/GenBank/DDBJ databases">
        <authorList>
            <person name="Lanie J.A."/>
            <person name="Ng W.-L."/>
            <person name="Kazmierczak K.M."/>
            <person name="Andrzejewski T.M."/>
            <person name="Davidsen T.M."/>
            <person name="Wayne K.J."/>
            <person name="Tettelin H."/>
            <person name="Glass J.I."/>
            <person name="Rusch D."/>
            <person name="Podicherti R."/>
            <person name="Tsui H.-C.T."/>
            <person name="Winkler M.E."/>
        </authorList>
    </citation>
    <scope>NUCLEOTIDE SEQUENCE</scope>
</reference>
<dbReference type="InterPro" id="IPR004323">
    <property type="entry name" value="Ion_tolerance_CutA"/>
</dbReference>
<accession>A0A382ZYD4</accession>
<evidence type="ECO:0000256" key="1">
    <source>
        <dbReference type="ARBA" id="ARBA00010169"/>
    </source>
</evidence>
<name>A0A382ZYD4_9ZZZZ</name>
<evidence type="ECO:0000313" key="2">
    <source>
        <dbReference type="EMBL" id="SVE00656.1"/>
    </source>
</evidence>
<dbReference type="GO" id="GO:0010038">
    <property type="term" value="P:response to metal ion"/>
    <property type="evidence" value="ECO:0007669"/>
    <property type="project" value="InterPro"/>
</dbReference>